<name>A0A5C6FG98_9BACT</name>
<dbReference type="EMBL" id="SJPW01000002">
    <property type="protein sequence ID" value="TWU58621.1"/>
    <property type="molecule type" value="Genomic_DNA"/>
</dbReference>
<proteinExistence type="predicted"/>
<accession>A0A5C6FG98</accession>
<sequence length="384" mass="41972">MDSSQKKSRFASLTLVPPATGTPWTCAPTQSFVRAIKRVDGVEVPIRRPLFWYDPPWHWVDVDSADVVARAVAQYGIPVSLLQRDVAGYGSTSAFHSAHFVGEESVKSADSCALQSLPRIVPYRPERYGLVPSDFDGATIIDVRLTVARDETGRFAYSPEQIARWEATADDQPLAGGGWVPAATFPPDVQSLAHLSSKLGQIRELSPNAAVFVSMSPYRLDQELPQVIKQQPDGVILRADDDDLDGLAIAAMTRRARQWMKHEGVPELPLWIVPGEITADDAVKLIALGASGVAIDDWCDPILDKADEAQLQTNAARMGFKTSRSTQDPALIQWVKQQLDETIERFDGLSHSISHTAINESLASLDAVWSKALGVPHVTFGNKA</sequence>
<dbReference type="RefSeq" id="WP_146455648.1">
    <property type="nucleotide sequence ID" value="NZ_SJPW01000002.1"/>
</dbReference>
<gene>
    <name evidence="1" type="ORF">Poly51_14000</name>
</gene>
<evidence type="ECO:0000313" key="1">
    <source>
        <dbReference type="EMBL" id="TWU58621.1"/>
    </source>
</evidence>
<comment type="caution">
    <text evidence="1">The sequence shown here is derived from an EMBL/GenBank/DDBJ whole genome shotgun (WGS) entry which is preliminary data.</text>
</comment>
<dbReference type="OrthoDB" id="237408at2"/>
<reference evidence="1 2" key="1">
    <citation type="submission" date="2019-02" db="EMBL/GenBank/DDBJ databases">
        <title>Deep-cultivation of Planctomycetes and their phenomic and genomic characterization uncovers novel biology.</title>
        <authorList>
            <person name="Wiegand S."/>
            <person name="Jogler M."/>
            <person name="Boedeker C."/>
            <person name="Pinto D."/>
            <person name="Vollmers J."/>
            <person name="Rivas-Marin E."/>
            <person name="Kohn T."/>
            <person name="Peeters S.H."/>
            <person name="Heuer A."/>
            <person name="Rast P."/>
            <person name="Oberbeckmann S."/>
            <person name="Bunk B."/>
            <person name="Jeske O."/>
            <person name="Meyerdierks A."/>
            <person name="Storesund J.E."/>
            <person name="Kallscheuer N."/>
            <person name="Luecker S."/>
            <person name="Lage O.M."/>
            <person name="Pohl T."/>
            <person name="Merkel B.J."/>
            <person name="Hornburger P."/>
            <person name="Mueller R.-W."/>
            <person name="Bruemmer F."/>
            <person name="Labrenz M."/>
            <person name="Spormann A.M."/>
            <person name="Op Den Camp H."/>
            <person name="Overmann J."/>
            <person name="Amann R."/>
            <person name="Jetten M.S.M."/>
            <person name="Mascher T."/>
            <person name="Medema M.H."/>
            <person name="Devos D.P."/>
            <person name="Kaster A.-K."/>
            <person name="Ovreas L."/>
            <person name="Rohde M."/>
            <person name="Galperin M.Y."/>
            <person name="Jogler C."/>
        </authorList>
    </citation>
    <scope>NUCLEOTIDE SEQUENCE [LARGE SCALE GENOMIC DNA]</scope>
    <source>
        <strain evidence="1 2">Poly51</strain>
    </source>
</reference>
<protein>
    <submittedName>
        <fullName evidence="1">Uncharacterized protein</fullName>
    </submittedName>
</protein>
<organism evidence="1 2">
    <name type="scientific">Rubripirellula tenax</name>
    <dbReference type="NCBI Taxonomy" id="2528015"/>
    <lineage>
        <taxon>Bacteria</taxon>
        <taxon>Pseudomonadati</taxon>
        <taxon>Planctomycetota</taxon>
        <taxon>Planctomycetia</taxon>
        <taxon>Pirellulales</taxon>
        <taxon>Pirellulaceae</taxon>
        <taxon>Rubripirellula</taxon>
    </lineage>
</organism>
<keyword evidence="2" id="KW-1185">Reference proteome</keyword>
<dbReference type="AlphaFoldDB" id="A0A5C6FG98"/>
<evidence type="ECO:0000313" key="2">
    <source>
        <dbReference type="Proteomes" id="UP000318288"/>
    </source>
</evidence>
<dbReference type="Proteomes" id="UP000318288">
    <property type="component" value="Unassembled WGS sequence"/>
</dbReference>